<dbReference type="SUPFAM" id="SSF50129">
    <property type="entry name" value="GroES-like"/>
    <property type="match status" value="1"/>
</dbReference>
<dbReference type="InterPro" id="IPR020843">
    <property type="entry name" value="ER"/>
</dbReference>
<dbReference type="SUPFAM" id="SSF51735">
    <property type="entry name" value="NAD(P)-binding Rossmann-fold domains"/>
    <property type="match status" value="1"/>
</dbReference>
<dbReference type="Gene3D" id="3.90.180.10">
    <property type="entry name" value="Medium-chain alcohol dehydrogenases, catalytic domain"/>
    <property type="match status" value="1"/>
</dbReference>
<protein>
    <submittedName>
        <fullName evidence="4">Chaperonin 10-like protein</fullName>
    </submittedName>
</protein>
<dbReference type="Proteomes" id="UP000777438">
    <property type="component" value="Unassembled WGS sequence"/>
</dbReference>
<feature type="domain" description="Enoyl reductase (ER)" evidence="3">
    <location>
        <begin position="13"/>
        <end position="340"/>
    </location>
</feature>
<proteinExistence type="inferred from homology"/>
<keyword evidence="5" id="KW-1185">Reference proteome</keyword>
<dbReference type="InterPro" id="IPR013149">
    <property type="entry name" value="ADH-like_C"/>
</dbReference>
<dbReference type="InterPro" id="IPR047122">
    <property type="entry name" value="Trans-enoyl_RdTase-like"/>
</dbReference>
<keyword evidence="2" id="KW-0560">Oxidoreductase</keyword>
<accession>A0A9P8VRG6</accession>
<comment type="caution">
    <text evidence="4">The sequence shown here is derived from an EMBL/GenBank/DDBJ whole genome shotgun (WGS) entry which is preliminary data.</text>
</comment>
<dbReference type="GO" id="GO:0016651">
    <property type="term" value="F:oxidoreductase activity, acting on NAD(P)H"/>
    <property type="evidence" value="ECO:0007669"/>
    <property type="project" value="InterPro"/>
</dbReference>
<organism evidence="4 5">
    <name type="scientific">Thelonectria olida</name>
    <dbReference type="NCBI Taxonomy" id="1576542"/>
    <lineage>
        <taxon>Eukaryota</taxon>
        <taxon>Fungi</taxon>
        <taxon>Dikarya</taxon>
        <taxon>Ascomycota</taxon>
        <taxon>Pezizomycotina</taxon>
        <taxon>Sordariomycetes</taxon>
        <taxon>Hypocreomycetidae</taxon>
        <taxon>Hypocreales</taxon>
        <taxon>Nectriaceae</taxon>
        <taxon>Thelonectria</taxon>
    </lineage>
</organism>
<gene>
    <name evidence="4" type="ORF">B0T10DRAFT_419281</name>
</gene>
<dbReference type="PANTHER" id="PTHR45348:SF2">
    <property type="entry name" value="ZINC-TYPE ALCOHOL DEHYDROGENASE-LIKE PROTEIN C2E1P3.01"/>
    <property type="match status" value="1"/>
</dbReference>
<dbReference type="EMBL" id="JAGPYM010000087">
    <property type="protein sequence ID" value="KAH6867860.1"/>
    <property type="molecule type" value="Genomic_DNA"/>
</dbReference>
<dbReference type="InterPro" id="IPR013154">
    <property type="entry name" value="ADH-like_N"/>
</dbReference>
<dbReference type="PANTHER" id="PTHR45348">
    <property type="entry name" value="HYPOTHETICAL OXIDOREDUCTASE (EUROFUNG)"/>
    <property type="match status" value="1"/>
</dbReference>
<comment type="similarity">
    <text evidence="1">Belongs to the zinc-containing alcohol dehydrogenase family.</text>
</comment>
<reference evidence="4 5" key="1">
    <citation type="journal article" date="2021" name="Nat. Commun.">
        <title>Genetic determinants of endophytism in the Arabidopsis root mycobiome.</title>
        <authorList>
            <person name="Mesny F."/>
            <person name="Miyauchi S."/>
            <person name="Thiergart T."/>
            <person name="Pickel B."/>
            <person name="Atanasova L."/>
            <person name="Karlsson M."/>
            <person name="Huettel B."/>
            <person name="Barry K.W."/>
            <person name="Haridas S."/>
            <person name="Chen C."/>
            <person name="Bauer D."/>
            <person name="Andreopoulos W."/>
            <person name="Pangilinan J."/>
            <person name="LaButti K."/>
            <person name="Riley R."/>
            <person name="Lipzen A."/>
            <person name="Clum A."/>
            <person name="Drula E."/>
            <person name="Henrissat B."/>
            <person name="Kohler A."/>
            <person name="Grigoriev I.V."/>
            <person name="Martin F.M."/>
            <person name="Hacquard S."/>
        </authorList>
    </citation>
    <scope>NUCLEOTIDE SEQUENCE [LARGE SCALE GENOMIC DNA]</scope>
    <source>
        <strain evidence="4 5">MPI-CAGE-CH-0241</strain>
    </source>
</reference>
<dbReference type="OrthoDB" id="48317at2759"/>
<evidence type="ECO:0000256" key="1">
    <source>
        <dbReference type="ARBA" id="ARBA00008072"/>
    </source>
</evidence>
<dbReference type="Gene3D" id="3.40.50.720">
    <property type="entry name" value="NAD(P)-binding Rossmann-like Domain"/>
    <property type="match status" value="1"/>
</dbReference>
<dbReference type="InterPro" id="IPR011032">
    <property type="entry name" value="GroES-like_sf"/>
</dbReference>
<evidence type="ECO:0000256" key="2">
    <source>
        <dbReference type="ARBA" id="ARBA00023002"/>
    </source>
</evidence>
<evidence type="ECO:0000313" key="4">
    <source>
        <dbReference type="EMBL" id="KAH6867860.1"/>
    </source>
</evidence>
<dbReference type="AlphaFoldDB" id="A0A9P8VRG6"/>
<dbReference type="Pfam" id="PF00107">
    <property type="entry name" value="ADH_zinc_N"/>
    <property type="match status" value="1"/>
</dbReference>
<sequence length="342" mass="36387">MAHNEAAWITFPSEYPLTIKEAPTPSAGPGEVVIKNKAVAINPVDWKIQTHGKYLAQYPFILGEDAAGFVEEVGAGVTRFKKGDRVVAHCHGLMTRDPANSSFQIYPVATDSLIAPIPDSMSFERAVVLPLAISTACAGLYPKDQLNLPLPSATKPERNGKTVLIWGGASSVGATAIQLAVASGTTVITTASPANNEFVKSLGASVVFDYRSTTLVEDITNALKKTDFVGVYDAIGEDSSFNAVAAILARIQKKVPIASVLPSNTTAEFFAPVYVVAFDIIKEPNQHIGEWIWKSFIPEALANGSFQAKPDPSVVGHGLKDIQNALDVQKKGVSAKKIIASL</sequence>
<evidence type="ECO:0000259" key="3">
    <source>
        <dbReference type="SMART" id="SM00829"/>
    </source>
</evidence>
<dbReference type="SMART" id="SM00829">
    <property type="entry name" value="PKS_ER"/>
    <property type="match status" value="1"/>
</dbReference>
<dbReference type="CDD" id="cd08249">
    <property type="entry name" value="enoyl_reductase_like"/>
    <property type="match status" value="1"/>
</dbReference>
<dbReference type="InterPro" id="IPR036291">
    <property type="entry name" value="NAD(P)-bd_dom_sf"/>
</dbReference>
<evidence type="ECO:0000313" key="5">
    <source>
        <dbReference type="Proteomes" id="UP000777438"/>
    </source>
</evidence>
<name>A0A9P8VRG6_9HYPO</name>
<dbReference type="Pfam" id="PF08240">
    <property type="entry name" value="ADH_N"/>
    <property type="match status" value="1"/>
</dbReference>